<accession>A0A101M1N1</accession>
<geneLocation type="mitochondrion" evidence="1"/>
<protein>
    <submittedName>
        <fullName evidence="1">Uncharacterized protein</fullName>
    </submittedName>
</protein>
<sequence>MILLMKEVQELKSNLLLRPATLLKTIILLEIVLKTMKAV</sequence>
<name>A0A101M1N1_PICGL</name>
<comment type="caution">
    <text evidence="1">The sequence shown here is derived from an EMBL/GenBank/DDBJ whole genome shotgun (WGS) entry which is preliminary data.</text>
</comment>
<organism evidence="1">
    <name type="scientific">Picea glauca</name>
    <name type="common">White spruce</name>
    <name type="synonym">Pinus glauca</name>
    <dbReference type="NCBI Taxonomy" id="3330"/>
    <lineage>
        <taxon>Eukaryota</taxon>
        <taxon>Viridiplantae</taxon>
        <taxon>Streptophyta</taxon>
        <taxon>Embryophyta</taxon>
        <taxon>Tracheophyta</taxon>
        <taxon>Spermatophyta</taxon>
        <taxon>Pinopsida</taxon>
        <taxon>Pinidae</taxon>
        <taxon>Conifers I</taxon>
        <taxon>Pinales</taxon>
        <taxon>Pinaceae</taxon>
        <taxon>Picea</taxon>
    </lineage>
</organism>
<gene>
    <name evidence="1" type="ORF">ABT39_MTgene3868</name>
</gene>
<reference evidence="1" key="1">
    <citation type="journal article" date="2015" name="Genome Biol. Evol.">
        <title>Organellar Genomes of White Spruce (Picea glauca): Assembly and Annotation.</title>
        <authorList>
            <person name="Jackman S.D."/>
            <person name="Warren R.L."/>
            <person name="Gibb E.A."/>
            <person name="Vandervalk B.P."/>
            <person name="Mohamadi H."/>
            <person name="Chu J."/>
            <person name="Raymond A."/>
            <person name="Pleasance S."/>
            <person name="Coope R."/>
            <person name="Wildung M.R."/>
            <person name="Ritland C.E."/>
            <person name="Bousquet J."/>
            <person name="Jones S.J."/>
            <person name="Bohlmann J."/>
            <person name="Birol I."/>
        </authorList>
    </citation>
    <scope>NUCLEOTIDE SEQUENCE [LARGE SCALE GENOMIC DNA]</scope>
    <source>
        <tissue evidence="1">Flushing bud</tissue>
    </source>
</reference>
<dbReference type="AlphaFoldDB" id="A0A101M1N1"/>
<evidence type="ECO:0000313" key="1">
    <source>
        <dbReference type="EMBL" id="KUM49319.1"/>
    </source>
</evidence>
<dbReference type="EMBL" id="LKAM01000003">
    <property type="protein sequence ID" value="KUM49319.1"/>
    <property type="molecule type" value="Genomic_DNA"/>
</dbReference>
<keyword evidence="1" id="KW-0496">Mitochondrion</keyword>
<proteinExistence type="predicted"/>